<dbReference type="EMBL" id="LQOY01000083">
    <property type="protein sequence ID" value="ORV86043.1"/>
    <property type="molecule type" value="Genomic_DNA"/>
</dbReference>
<evidence type="ECO:0000259" key="4">
    <source>
        <dbReference type="Pfam" id="PF06114"/>
    </source>
</evidence>
<dbReference type="PANTHER" id="PTHR47157">
    <property type="entry name" value="CHROMODOMAIN-HELICASE-DNA-BINDING PROTEIN 1-LIKE"/>
    <property type="match status" value="1"/>
</dbReference>
<dbReference type="SUPFAM" id="SSF52949">
    <property type="entry name" value="Macro domain-like"/>
    <property type="match status" value="1"/>
</dbReference>
<evidence type="ECO:0000256" key="1">
    <source>
        <dbReference type="ARBA" id="ARBA00007025"/>
    </source>
</evidence>
<protein>
    <recommendedName>
        <fullName evidence="4">IrrE N-terminal-like domain-containing protein</fullName>
    </recommendedName>
</protein>
<evidence type="ECO:0000256" key="2">
    <source>
        <dbReference type="ARBA" id="ARBA00022741"/>
    </source>
</evidence>
<dbReference type="PANTHER" id="PTHR47157:SF1">
    <property type="entry name" value="CHROMODOMAIN-HELICASE-DNA-BINDING PROTEIN 1-LIKE"/>
    <property type="match status" value="1"/>
</dbReference>
<dbReference type="GO" id="GO:0006281">
    <property type="term" value="P:DNA repair"/>
    <property type="evidence" value="ECO:0007669"/>
    <property type="project" value="InterPro"/>
</dbReference>
<dbReference type="GO" id="GO:0006338">
    <property type="term" value="P:chromatin remodeling"/>
    <property type="evidence" value="ECO:0007669"/>
    <property type="project" value="InterPro"/>
</dbReference>
<dbReference type="InterPro" id="IPR010359">
    <property type="entry name" value="IrrE_HExxH"/>
</dbReference>
<dbReference type="GO" id="GO:0003678">
    <property type="term" value="F:DNA helicase activity"/>
    <property type="evidence" value="ECO:0007669"/>
    <property type="project" value="InterPro"/>
</dbReference>
<dbReference type="Gene3D" id="1.10.10.2910">
    <property type="match status" value="1"/>
</dbReference>
<dbReference type="Pfam" id="PF06114">
    <property type="entry name" value="Peptidase_M78"/>
    <property type="match status" value="1"/>
</dbReference>
<comment type="similarity">
    <text evidence="1">Belongs to the SNF2/RAD54 helicase family.</text>
</comment>
<dbReference type="RefSeq" id="WP_083271315.1">
    <property type="nucleotide sequence ID" value="NZ_JACKSU010000008.1"/>
</dbReference>
<gene>
    <name evidence="5" type="ORF">AWC08_25100</name>
</gene>
<evidence type="ECO:0000313" key="6">
    <source>
        <dbReference type="Proteomes" id="UP000193928"/>
    </source>
</evidence>
<reference evidence="5 6" key="1">
    <citation type="submission" date="2016-01" db="EMBL/GenBank/DDBJ databases">
        <title>The new phylogeny of the genus Mycobacterium.</title>
        <authorList>
            <person name="Tarcisio F."/>
            <person name="Conor M."/>
            <person name="Antonella G."/>
            <person name="Elisabetta G."/>
            <person name="Giulia F.S."/>
            <person name="Sara T."/>
            <person name="Anna F."/>
            <person name="Clotilde B."/>
            <person name="Roberto B."/>
            <person name="Veronica D.S."/>
            <person name="Fabio R."/>
            <person name="Monica P."/>
            <person name="Olivier J."/>
            <person name="Enrico T."/>
            <person name="Nicola S."/>
        </authorList>
    </citation>
    <scope>NUCLEOTIDE SEQUENCE [LARGE SCALE GENOMIC DNA]</scope>
    <source>
        <strain evidence="5 6">DSM 44160</strain>
    </source>
</reference>
<dbReference type="Proteomes" id="UP000193928">
    <property type="component" value="Unassembled WGS sequence"/>
</dbReference>
<dbReference type="AlphaFoldDB" id="A0A1X1WHJ3"/>
<keyword evidence="6" id="KW-1185">Reference proteome</keyword>
<dbReference type="Gene3D" id="3.40.220.10">
    <property type="entry name" value="Leucine Aminopeptidase, subunit E, domain 1"/>
    <property type="match status" value="1"/>
</dbReference>
<dbReference type="GO" id="GO:0005524">
    <property type="term" value="F:ATP binding"/>
    <property type="evidence" value="ECO:0007669"/>
    <property type="project" value="UniProtKB-KW"/>
</dbReference>
<sequence length="481" mass="51234">MADRSSAWSNPSVLAFAGGADPLLRAREVATQLASIARARDLQGPPVDVLALARAAGINVRAVNEVADARIVVETAGANQAGTRPDQEDFSTFPDGTEGLTIDYNPNRPRGRLRFSIAHELAHACFPGVGDQVRHRTGPGAVADSERGDNWELELLCNVIASELLLPDDAVAGLLNIATDIDFIMETRRRWDVSVEALLRRLTRATPRALTMAAISHVGHNGEKALRLDYADHSDGTPDASALRSLKHGQFLPGAELFLDCVAVGQTVRGAVQIGPDVFGAQAVGAPPYPGSRLPRVLALLEEPDQPDAHPEIAYVTGDLLQLDAGAEPVVIAHVVSDASHTWGRFNVGASLSATFPDAARAFRSWAIADSQNLRLGRVHFLDQTLRGREITVASMVAQHGFGPSVSVRLRYDALAECLDTVAERACQQGASVHIPRIGSGQAGGRWDVIADLIDTHLVARGVNVTVHTKPSWQSAAGQTG</sequence>
<name>A0A1X1WHJ3_MYCGO</name>
<evidence type="ECO:0000256" key="3">
    <source>
        <dbReference type="ARBA" id="ARBA00022840"/>
    </source>
</evidence>
<feature type="domain" description="IrrE N-terminal-like" evidence="4">
    <location>
        <begin position="96"/>
        <end position="203"/>
    </location>
</feature>
<comment type="caution">
    <text evidence="5">The sequence shown here is derived from an EMBL/GenBank/DDBJ whole genome shotgun (WGS) entry which is preliminary data.</text>
</comment>
<keyword evidence="3" id="KW-0067">ATP-binding</keyword>
<evidence type="ECO:0000313" key="5">
    <source>
        <dbReference type="EMBL" id="ORV86043.1"/>
    </source>
</evidence>
<dbReference type="InterPro" id="IPR043472">
    <property type="entry name" value="Macro_dom-like"/>
</dbReference>
<organism evidence="5 6">
    <name type="scientific">Mycobacterium gordonae</name>
    <dbReference type="NCBI Taxonomy" id="1778"/>
    <lineage>
        <taxon>Bacteria</taxon>
        <taxon>Bacillati</taxon>
        <taxon>Actinomycetota</taxon>
        <taxon>Actinomycetes</taxon>
        <taxon>Mycobacteriales</taxon>
        <taxon>Mycobacteriaceae</taxon>
        <taxon>Mycobacterium</taxon>
    </lineage>
</organism>
<accession>A0A1X1WHJ3</accession>
<proteinExistence type="inferred from homology"/>
<dbReference type="InterPro" id="IPR031053">
    <property type="entry name" value="ALC1"/>
</dbReference>
<keyword evidence="2" id="KW-0547">Nucleotide-binding</keyword>